<proteinExistence type="predicted"/>
<comment type="caution">
    <text evidence="2">The sequence shown here is derived from an EMBL/GenBank/DDBJ whole genome shotgun (WGS) entry which is preliminary data.</text>
</comment>
<evidence type="ECO:0000313" key="2">
    <source>
        <dbReference type="EMBL" id="KAF6041331.1"/>
    </source>
</evidence>
<organism evidence="2 3">
    <name type="scientific">Bugula neritina</name>
    <name type="common">Brown bryozoan</name>
    <name type="synonym">Sertularia neritina</name>
    <dbReference type="NCBI Taxonomy" id="10212"/>
    <lineage>
        <taxon>Eukaryota</taxon>
        <taxon>Metazoa</taxon>
        <taxon>Spiralia</taxon>
        <taxon>Lophotrochozoa</taxon>
        <taxon>Bryozoa</taxon>
        <taxon>Gymnolaemata</taxon>
        <taxon>Cheilostomatida</taxon>
        <taxon>Flustrina</taxon>
        <taxon>Buguloidea</taxon>
        <taxon>Bugulidae</taxon>
        <taxon>Bugula</taxon>
    </lineage>
</organism>
<feature type="compositionally biased region" description="Polar residues" evidence="1">
    <location>
        <begin position="50"/>
        <end position="60"/>
    </location>
</feature>
<feature type="region of interest" description="Disordered" evidence="1">
    <location>
        <begin position="267"/>
        <end position="296"/>
    </location>
</feature>
<evidence type="ECO:0000313" key="3">
    <source>
        <dbReference type="Proteomes" id="UP000593567"/>
    </source>
</evidence>
<dbReference type="EMBL" id="VXIV02000058">
    <property type="protein sequence ID" value="KAF6041331.1"/>
    <property type="molecule type" value="Genomic_DNA"/>
</dbReference>
<gene>
    <name evidence="2" type="ORF">EB796_000360</name>
</gene>
<protein>
    <submittedName>
        <fullName evidence="2">Uncharacterized protein</fullName>
    </submittedName>
</protein>
<dbReference type="AlphaFoldDB" id="A0A7J7KSZ1"/>
<accession>A0A7J7KSZ1</accession>
<reference evidence="2" key="1">
    <citation type="submission" date="2020-06" db="EMBL/GenBank/DDBJ databases">
        <title>Draft genome of Bugula neritina, a colonial animal packing powerful symbionts and potential medicines.</title>
        <authorList>
            <person name="Rayko M."/>
        </authorList>
    </citation>
    <scope>NUCLEOTIDE SEQUENCE [LARGE SCALE GENOMIC DNA]</scope>
    <source>
        <strain evidence="2">Kwan_BN1</strain>
    </source>
</reference>
<feature type="region of interest" description="Disordered" evidence="1">
    <location>
        <begin position="50"/>
        <end position="78"/>
    </location>
</feature>
<dbReference type="Proteomes" id="UP000593567">
    <property type="component" value="Unassembled WGS sequence"/>
</dbReference>
<sequence length="366" mass="41169">MNKQEEMARFLIDNGIDTTFKSGRIELREDEDEEIKDEKLQKKHKVTINLPSNIPDNSPDNLPDNLPENLPSNNKLTTKSHEIEGSDDAIVTATADVFVVNCRQLAYEKEMLDIVNLIDYKQGCLLRTLKPPNHPVRLIKSARVANNAADTALPPDRAERSSANIHRRKYRKAREKNNLIIPSSAGRHLGREIRQEETITNLSQVPLLDAAYQQDVVAKRKASAAILAAKSRHVFSSFNGYDSHNKPRQSSAMIRLTKAALMRQRAASAAPTADEQQLTLRHPESVETSPRVTTPGLRADYDRRVKSRSFVDAPARPVSYKPSPTSYGNHLPFRRKPPLPAYSKFVGNVLKRSLHCYQHSTAHALH</sequence>
<evidence type="ECO:0000256" key="1">
    <source>
        <dbReference type="SAM" id="MobiDB-lite"/>
    </source>
</evidence>
<keyword evidence="3" id="KW-1185">Reference proteome</keyword>
<name>A0A7J7KSZ1_BUGNE</name>